<name>A0A166DI96_9AGAM</name>
<dbReference type="SUPFAM" id="SSF51735">
    <property type="entry name" value="NAD(P)-binding Rossmann-fold domains"/>
    <property type="match status" value="1"/>
</dbReference>
<reference evidence="1 2" key="1">
    <citation type="journal article" date="2016" name="Mol. Biol. Evol.">
        <title>Comparative Genomics of Early-Diverging Mushroom-Forming Fungi Provides Insights into the Origins of Lignocellulose Decay Capabilities.</title>
        <authorList>
            <person name="Nagy L.G."/>
            <person name="Riley R."/>
            <person name="Tritt A."/>
            <person name="Adam C."/>
            <person name="Daum C."/>
            <person name="Floudas D."/>
            <person name="Sun H."/>
            <person name="Yadav J.S."/>
            <person name="Pangilinan J."/>
            <person name="Larsson K.H."/>
            <person name="Matsuura K."/>
            <person name="Barry K."/>
            <person name="Labutti K."/>
            <person name="Kuo R."/>
            <person name="Ohm R.A."/>
            <person name="Bhattacharya S.S."/>
            <person name="Shirouzu T."/>
            <person name="Yoshinaga Y."/>
            <person name="Martin F.M."/>
            <person name="Grigoriev I.V."/>
            <person name="Hibbett D.S."/>
        </authorList>
    </citation>
    <scope>NUCLEOTIDE SEQUENCE [LARGE SCALE GENOMIC DNA]</scope>
    <source>
        <strain evidence="1 2">HHB10207 ss-3</strain>
    </source>
</reference>
<dbReference type="PANTHER" id="PTHR43975:SF2">
    <property type="entry name" value="EG:BACR7A4.14 PROTEIN-RELATED"/>
    <property type="match status" value="1"/>
</dbReference>
<dbReference type="Proteomes" id="UP000076798">
    <property type="component" value="Unassembled WGS sequence"/>
</dbReference>
<dbReference type="STRING" id="1314776.A0A166DI96"/>
<dbReference type="Pfam" id="PF00106">
    <property type="entry name" value="adh_short"/>
    <property type="match status" value="1"/>
</dbReference>
<dbReference type="PRINTS" id="PR00081">
    <property type="entry name" value="GDHRDH"/>
</dbReference>
<keyword evidence="2" id="KW-1185">Reference proteome</keyword>
<dbReference type="InterPro" id="IPR002347">
    <property type="entry name" value="SDR_fam"/>
</dbReference>
<sequence length="298" mass="32936">MPPPPEVPPVQLRHDIYPAIDPNPHYTAQTYKSKVVLITGASRGIGSETALMYARSGASVILLSRKQETLSEVKAEILKELGGKEDVVVDTIVGDVVDVGQVKSAVEGIVEKYGRLDICIANAGKTNKWDKPMVENDPEDWWNIMEVNLRGVFNVAHFALPHIDKAHGYFLITASNAGYRRIPGASAYVISKLAVGRLNEYVHLEHPKVKSIAFHPGVIGTELGNVNEEVLKPMMLDTVQLAGATLLQLASGKYDWLSGRYVFFSATWDLEELERVWKDDILEEDAFVARLAMPKACI</sequence>
<dbReference type="Gene3D" id="3.40.50.720">
    <property type="entry name" value="NAD(P)-binding Rossmann-like Domain"/>
    <property type="match status" value="1"/>
</dbReference>
<accession>A0A166DI96</accession>
<evidence type="ECO:0000313" key="2">
    <source>
        <dbReference type="Proteomes" id="UP000076798"/>
    </source>
</evidence>
<organism evidence="1 2">
    <name type="scientific">Sistotremastrum suecicum HHB10207 ss-3</name>
    <dbReference type="NCBI Taxonomy" id="1314776"/>
    <lineage>
        <taxon>Eukaryota</taxon>
        <taxon>Fungi</taxon>
        <taxon>Dikarya</taxon>
        <taxon>Basidiomycota</taxon>
        <taxon>Agaricomycotina</taxon>
        <taxon>Agaricomycetes</taxon>
        <taxon>Sistotremastrales</taxon>
        <taxon>Sistotremastraceae</taxon>
        <taxon>Sistotremastrum</taxon>
    </lineage>
</organism>
<proteinExistence type="predicted"/>
<dbReference type="OrthoDB" id="1933717at2759"/>
<dbReference type="InterPro" id="IPR036291">
    <property type="entry name" value="NAD(P)-bd_dom_sf"/>
</dbReference>
<gene>
    <name evidence="1" type="ORF">SISSUDRAFT_1101935</name>
</gene>
<dbReference type="PANTHER" id="PTHR43975">
    <property type="entry name" value="ZGC:101858"/>
    <property type="match status" value="1"/>
</dbReference>
<evidence type="ECO:0000313" key="1">
    <source>
        <dbReference type="EMBL" id="KZT38550.1"/>
    </source>
</evidence>
<dbReference type="EMBL" id="KV428061">
    <property type="protein sequence ID" value="KZT38550.1"/>
    <property type="molecule type" value="Genomic_DNA"/>
</dbReference>
<protein>
    <submittedName>
        <fullName evidence="1">NAD(P)-binding protein</fullName>
    </submittedName>
</protein>
<dbReference type="CDD" id="cd05233">
    <property type="entry name" value="SDR_c"/>
    <property type="match status" value="1"/>
</dbReference>
<dbReference type="AlphaFoldDB" id="A0A166DI96"/>